<dbReference type="Proteomes" id="UP000616201">
    <property type="component" value="Unassembled WGS sequence"/>
</dbReference>
<organism evidence="3 4">
    <name type="scientific">Sphingobacterium hungaricum</name>
    <dbReference type="NCBI Taxonomy" id="2082723"/>
    <lineage>
        <taxon>Bacteria</taxon>
        <taxon>Pseudomonadati</taxon>
        <taxon>Bacteroidota</taxon>
        <taxon>Sphingobacteriia</taxon>
        <taxon>Sphingobacteriales</taxon>
        <taxon>Sphingobacteriaceae</taxon>
        <taxon>Sphingobacterium</taxon>
    </lineage>
</organism>
<proteinExistence type="predicted"/>
<evidence type="ECO:0000256" key="2">
    <source>
        <dbReference type="SAM" id="SignalP"/>
    </source>
</evidence>
<comment type="caution">
    <text evidence="3">The sequence shown here is derived from an EMBL/GenBank/DDBJ whole genome shotgun (WGS) entry which is preliminary data.</text>
</comment>
<dbReference type="EMBL" id="PRDK01000009">
    <property type="protein sequence ID" value="MBE8714905.1"/>
    <property type="molecule type" value="Genomic_DNA"/>
</dbReference>
<sequence length="415" mass="45679">MVKFSFFAFIFLFVIASCAPKKGVLRSPDPRAGTAGQVKDGDSPSKTVTEVTPEEVKVVGKKNYENQIALVLPFQLDKVGTDSLGADDIKRSSLALDFYQGFQLGLDELAKSGTNFTLNILDSRDNVSQNQTLARSEDVQNASIIIGPVYPTEIKTFGSNLTDKNILQVNPLAASMPSEFNLPNLVSLTPSIRSHTRAIAGQVAKAYEPGDVVIIYNTSDADNRQFINGMQSEIKRLDVNANIITVSTIEQLNEKLVIAGTNIIVTGTTNKFQINALLNNLDSKSSEGLNTFKLFGHPLWSKFDFSANQNFANYSPVISSESILKKSSSPVRALDELYRSTYGVSPSDHSYKGYDAARYFGKLIAKYGDDYAAHVVDENYSGIFSSYKFSKNNVYGYVNESVSFLQFRNGSFQLR</sequence>
<dbReference type="AlphaFoldDB" id="A0A928V0L3"/>
<dbReference type="InterPro" id="IPR028082">
    <property type="entry name" value="Peripla_BP_I"/>
</dbReference>
<name>A0A928V0L3_9SPHI</name>
<protein>
    <recommendedName>
        <fullName evidence="5">Substrate-binding protein</fullName>
    </recommendedName>
</protein>
<dbReference type="Gene3D" id="3.40.50.2300">
    <property type="match status" value="2"/>
</dbReference>
<dbReference type="PROSITE" id="PS51257">
    <property type="entry name" value="PROKAR_LIPOPROTEIN"/>
    <property type="match status" value="1"/>
</dbReference>
<evidence type="ECO:0000313" key="4">
    <source>
        <dbReference type="Proteomes" id="UP000616201"/>
    </source>
</evidence>
<evidence type="ECO:0008006" key="5">
    <source>
        <dbReference type="Google" id="ProtNLM"/>
    </source>
</evidence>
<accession>A0A928V0L3</accession>
<dbReference type="SUPFAM" id="SSF53822">
    <property type="entry name" value="Periplasmic binding protein-like I"/>
    <property type="match status" value="1"/>
</dbReference>
<feature type="region of interest" description="Disordered" evidence="1">
    <location>
        <begin position="29"/>
        <end position="50"/>
    </location>
</feature>
<keyword evidence="2" id="KW-0732">Signal</keyword>
<feature type="signal peptide" evidence="2">
    <location>
        <begin position="1"/>
        <end position="19"/>
    </location>
</feature>
<evidence type="ECO:0000313" key="3">
    <source>
        <dbReference type="EMBL" id="MBE8714905.1"/>
    </source>
</evidence>
<evidence type="ECO:0000256" key="1">
    <source>
        <dbReference type="SAM" id="MobiDB-lite"/>
    </source>
</evidence>
<reference evidence="3" key="1">
    <citation type="submission" date="2018-02" db="EMBL/GenBank/DDBJ databases">
        <authorList>
            <person name="Vasarhelyi B.M."/>
            <person name="Deshmukh S."/>
            <person name="Balint B."/>
            <person name="Kukolya J."/>
        </authorList>
    </citation>
    <scope>NUCLEOTIDE SEQUENCE</scope>
    <source>
        <strain evidence="3">KB22</strain>
    </source>
</reference>
<keyword evidence="4" id="KW-1185">Reference proteome</keyword>
<feature type="chain" id="PRO_5036861811" description="Substrate-binding protein" evidence="2">
    <location>
        <begin position="20"/>
        <end position="415"/>
    </location>
</feature>
<gene>
    <name evidence="3" type="ORF">C4F49_14575</name>
</gene>